<evidence type="ECO:0000313" key="3">
    <source>
        <dbReference type="EMBL" id="QDT38289.1"/>
    </source>
</evidence>
<gene>
    <name evidence="3" type="primary">gpr</name>
    <name evidence="3" type="ORF">Pan189_26800</name>
</gene>
<dbReference type="GO" id="GO:0005829">
    <property type="term" value="C:cytosol"/>
    <property type="evidence" value="ECO:0007669"/>
    <property type="project" value="TreeGrafter"/>
</dbReference>
<evidence type="ECO:0000256" key="1">
    <source>
        <dbReference type="ARBA" id="ARBA00023002"/>
    </source>
</evidence>
<dbReference type="EC" id="1.1.1.-" evidence="3"/>
<keyword evidence="4" id="KW-1185">Reference proteome</keyword>
<dbReference type="InterPro" id="IPR023210">
    <property type="entry name" value="NADP_OxRdtase_dom"/>
</dbReference>
<dbReference type="SUPFAM" id="SSF51430">
    <property type="entry name" value="NAD(P)-linked oxidoreductase"/>
    <property type="match status" value="1"/>
</dbReference>
<dbReference type="InterPro" id="IPR036812">
    <property type="entry name" value="NAD(P)_OxRdtase_dom_sf"/>
</dbReference>
<dbReference type="KEGG" id="svp:Pan189_26800"/>
<accession>A0A517R329</accession>
<dbReference type="EMBL" id="CP036268">
    <property type="protein sequence ID" value="QDT38289.1"/>
    <property type="molecule type" value="Genomic_DNA"/>
</dbReference>
<dbReference type="CDD" id="cd19094">
    <property type="entry name" value="AKR_Tas-like"/>
    <property type="match status" value="1"/>
</dbReference>
<dbReference type="Proteomes" id="UP000317318">
    <property type="component" value="Chromosome"/>
</dbReference>
<evidence type="ECO:0000259" key="2">
    <source>
        <dbReference type="Pfam" id="PF00248"/>
    </source>
</evidence>
<name>A0A517R329_9PLAN</name>
<dbReference type="PANTHER" id="PTHR43364">
    <property type="entry name" value="NADH-SPECIFIC METHYLGLYOXAL REDUCTASE-RELATED"/>
    <property type="match status" value="1"/>
</dbReference>
<protein>
    <submittedName>
        <fullName evidence="3">L-glyceraldehyde 3-phosphate reductase</fullName>
        <ecNumber evidence="3">1.1.1.-</ecNumber>
    </submittedName>
</protein>
<dbReference type="PANTHER" id="PTHR43364:SF4">
    <property type="entry name" value="NAD(P)-LINKED OXIDOREDUCTASE SUPERFAMILY PROTEIN"/>
    <property type="match status" value="1"/>
</dbReference>
<keyword evidence="1 3" id="KW-0560">Oxidoreductase</keyword>
<dbReference type="OrthoDB" id="9773828at2"/>
<dbReference type="AlphaFoldDB" id="A0A517R329"/>
<evidence type="ECO:0000313" key="4">
    <source>
        <dbReference type="Proteomes" id="UP000317318"/>
    </source>
</evidence>
<dbReference type="Pfam" id="PF00248">
    <property type="entry name" value="Aldo_ket_red"/>
    <property type="match status" value="1"/>
</dbReference>
<dbReference type="PRINTS" id="PR00069">
    <property type="entry name" value="ALDKETRDTASE"/>
</dbReference>
<dbReference type="GO" id="GO:0016491">
    <property type="term" value="F:oxidoreductase activity"/>
    <property type="evidence" value="ECO:0007669"/>
    <property type="project" value="UniProtKB-KW"/>
</dbReference>
<proteinExistence type="predicted"/>
<organism evidence="3 4">
    <name type="scientific">Stratiformator vulcanicus</name>
    <dbReference type="NCBI Taxonomy" id="2527980"/>
    <lineage>
        <taxon>Bacteria</taxon>
        <taxon>Pseudomonadati</taxon>
        <taxon>Planctomycetota</taxon>
        <taxon>Planctomycetia</taxon>
        <taxon>Planctomycetales</taxon>
        <taxon>Planctomycetaceae</taxon>
        <taxon>Stratiformator</taxon>
    </lineage>
</organism>
<feature type="domain" description="NADP-dependent oxidoreductase" evidence="2">
    <location>
        <begin position="16"/>
        <end position="329"/>
    </location>
</feature>
<reference evidence="3 4" key="1">
    <citation type="submission" date="2019-02" db="EMBL/GenBank/DDBJ databases">
        <title>Deep-cultivation of Planctomycetes and their phenomic and genomic characterization uncovers novel biology.</title>
        <authorList>
            <person name="Wiegand S."/>
            <person name="Jogler M."/>
            <person name="Boedeker C."/>
            <person name="Pinto D."/>
            <person name="Vollmers J."/>
            <person name="Rivas-Marin E."/>
            <person name="Kohn T."/>
            <person name="Peeters S.H."/>
            <person name="Heuer A."/>
            <person name="Rast P."/>
            <person name="Oberbeckmann S."/>
            <person name="Bunk B."/>
            <person name="Jeske O."/>
            <person name="Meyerdierks A."/>
            <person name="Storesund J.E."/>
            <person name="Kallscheuer N."/>
            <person name="Luecker S."/>
            <person name="Lage O.M."/>
            <person name="Pohl T."/>
            <person name="Merkel B.J."/>
            <person name="Hornburger P."/>
            <person name="Mueller R.-W."/>
            <person name="Bruemmer F."/>
            <person name="Labrenz M."/>
            <person name="Spormann A.M."/>
            <person name="Op den Camp H."/>
            <person name="Overmann J."/>
            <person name="Amann R."/>
            <person name="Jetten M.S.M."/>
            <person name="Mascher T."/>
            <person name="Medema M.H."/>
            <person name="Devos D.P."/>
            <person name="Kaster A.-K."/>
            <person name="Ovreas L."/>
            <person name="Rohde M."/>
            <person name="Galperin M.Y."/>
            <person name="Jogler C."/>
        </authorList>
    </citation>
    <scope>NUCLEOTIDE SEQUENCE [LARGE SCALE GENOMIC DNA]</scope>
    <source>
        <strain evidence="3 4">Pan189</strain>
    </source>
</reference>
<dbReference type="InterPro" id="IPR050523">
    <property type="entry name" value="AKR_Detox_Biosynth"/>
</dbReference>
<dbReference type="InterPro" id="IPR020471">
    <property type="entry name" value="AKR"/>
</dbReference>
<dbReference type="RefSeq" id="WP_145364412.1">
    <property type="nucleotide sequence ID" value="NZ_CP036268.1"/>
</dbReference>
<sequence>MNKRRIGRSSLVVTDLCLGTMTFGSTCDETEAFRIMDRAAEAGIDFFDTAEIYPVPPDKKWVHRTEEIVGKWLSYQERESFIIATKVTGSAHGWFVPPVRHGKTALDRHNIRAAVEGSLNRLKTDYIDLYQTHWPDADFAYEATLEVLTELIEEGKVRFIGSSNESAWGTMKAQAVAEKHGFARYESIQNNYSVANRRFDDALADICRREQISLLPYSPLGGGVLTGKYLNGQWPDGARFTNYRAEGERQQAMVRRFVNEKSLATTSDLKEVAADAGVSLSVLALAWSKQRDFVASTIFGVNTVEQLEELLPTAETTLDDEVMQQIEKITSTYLYPLG</sequence>
<dbReference type="Gene3D" id="3.20.20.100">
    <property type="entry name" value="NADP-dependent oxidoreductase domain"/>
    <property type="match status" value="1"/>
</dbReference>
<dbReference type="FunFam" id="3.20.20.100:FF:000004">
    <property type="entry name" value="Oxidoreductase, aldo/keto reductase"/>
    <property type="match status" value="1"/>
</dbReference>